<evidence type="ECO:0000256" key="2">
    <source>
        <dbReference type="ARBA" id="ARBA00023002"/>
    </source>
</evidence>
<gene>
    <name evidence="5" type="ORF">C0V82_17340</name>
</gene>
<dbReference type="Pfam" id="PF00171">
    <property type="entry name" value="Aldedh"/>
    <property type="match status" value="1"/>
</dbReference>
<dbReference type="InterPro" id="IPR029510">
    <property type="entry name" value="Ald_DH_CS_GLU"/>
</dbReference>
<dbReference type="InterPro" id="IPR016162">
    <property type="entry name" value="Ald_DH_N"/>
</dbReference>
<dbReference type="GO" id="GO:0016620">
    <property type="term" value="F:oxidoreductase activity, acting on the aldehyde or oxo group of donors, NAD or NADP as acceptor"/>
    <property type="evidence" value="ECO:0007669"/>
    <property type="project" value="InterPro"/>
</dbReference>
<dbReference type="AlphaFoldDB" id="A0A2K9NGC6"/>
<evidence type="ECO:0000256" key="3">
    <source>
        <dbReference type="ARBA" id="ARBA00023097"/>
    </source>
</evidence>
<comment type="similarity">
    <text evidence="1 4">Belongs to the aldehyde dehydrogenase family.</text>
</comment>
<dbReference type="InterPro" id="IPR015590">
    <property type="entry name" value="Aldehyde_DH_dom"/>
</dbReference>
<dbReference type="InterPro" id="IPR016161">
    <property type="entry name" value="Ald_DH/histidinol_DH"/>
</dbReference>
<dbReference type="PANTHER" id="PTHR11699">
    <property type="entry name" value="ALDEHYDE DEHYDROGENASE-RELATED"/>
    <property type="match status" value="1"/>
</dbReference>
<dbReference type="EMBL" id="CP025612">
    <property type="protein sequence ID" value="AUN32170.1"/>
    <property type="molecule type" value="Genomic_DNA"/>
</dbReference>
<name>A0A2K9NGC6_9PROT</name>
<evidence type="ECO:0000313" key="5">
    <source>
        <dbReference type="EMBL" id="AUN32170.1"/>
    </source>
</evidence>
<keyword evidence="2 4" id="KW-0560">Oxidoreductase</keyword>
<reference evidence="5 6" key="1">
    <citation type="submission" date="2017-12" db="EMBL/GenBank/DDBJ databases">
        <title>Genomes of bacteria within cyanobacterial aggregates.</title>
        <authorList>
            <person name="Cai H."/>
        </authorList>
    </citation>
    <scope>NUCLEOTIDE SEQUENCE [LARGE SCALE GENOMIC DNA]</scope>
    <source>
        <strain evidence="5 6">TH16</strain>
    </source>
</reference>
<accession>A0A2K9NGC6</accession>
<evidence type="ECO:0000313" key="6">
    <source>
        <dbReference type="Proteomes" id="UP000234752"/>
    </source>
</evidence>
<dbReference type="Gene3D" id="3.40.605.10">
    <property type="entry name" value="Aldehyde Dehydrogenase, Chain A, domain 1"/>
    <property type="match status" value="1"/>
</dbReference>
<dbReference type="Proteomes" id="UP000234752">
    <property type="component" value="Chromosome eg_2"/>
</dbReference>
<dbReference type="RefSeq" id="WP_102113717.1">
    <property type="nucleotide sequence ID" value="NZ_BMGN01000006.1"/>
</dbReference>
<dbReference type="OrthoDB" id="9772584at2"/>
<dbReference type="PROSITE" id="PS00070">
    <property type="entry name" value="ALDEHYDE_DEHYDR_CYS"/>
    <property type="match status" value="1"/>
</dbReference>
<keyword evidence="3" id="KW-0558">Oxidation</keyword>
<dbReference type="FunFam" id="3.40.605.10:FF:000007">
    <property type="entry name" value="NAD/NADP-dependent betaine aldehyde dehydrogenase"/>
    <property type="match status" value="1"/>
</dbReference>
<evidence type="ECO:0000256" key="1">
    <source>
        <dbReference type="ARBA" id="ARBA00009986"/>
    </source>
</evidence>
<dbReference type="PROSITE" id="PS00687">
    <property type="entry name" value="ALDEHYDE_DEHYDR_GLU"/>
    <property type="match status" value="1"/>
</dbReference>
<dbReference type="FunFam" id="3.40.605.10:FF:000026">
    <property type="entry name" value="Aldehyde dehydrogenase, putative"/>
    <property type="match status" value="1"/>
</dbReference>
<evidence type="ECO:0000256" key="4">
    <source>
        <dbReference type="RuleBase" id="RU003345"/>
    </source>
</evidence>
<dbReference type="InterPro" id="IPR016163">
    <property type="entry name" value="Ald_DH_C"/>
</dbReference>
<sequence>MSRKALPFDGLPVSTATRAFLAERHGLLIDGQWCPALSGATLDTYDPATEMHLATVASGGAEDVDAAVQAATRAFHGPWSQLKARQRAALLVRLARLLERDAALFTELEILDNGMPRFIAGLTVSNCVEMFDYYASAILRIEGVTTTPPPHVTADAEALTYTLREPVGVVGLIVPWNVPVSTLTLKLAPALASGCTVVVKPAEETPLSALALARLIQEAGFPDGVVNIVNGPGETAGAALSAHLLVDKISFTGSTEVGRKIVQAASGNLKKVCLELGGKSPVVVMPDADLELAGPGVSMATFFLQGQNCMAGTRIFAHASIHDELVARMKAFTGFFTLGHGLDAGNNFGPLISGPHASRVLAHVDRALAQGATLVTGGAKLDRPGHFVPPTILTDVRPDMDIFRDEVFGPVMAVHRFETEDVEEIAAMANDSVYGLSGSVWTRSLSTAHKLVSRIRSGQVSINCHGAIATNIPFGGYKQSGWGREFGREGLDAYLETKAVTARL</sequence>
<dbReference type="FunFam" id="3.40.309.10:FF:000009">
    <property type="entry name" value="Aldehyde dehydrogenase A"/>
    <property type="match status" value="1"/>
</dbReference>
<dbReference type="InterPro" id="IPR016160">
    <property type="entry name" value="Ald_DH_CS_CYS"/>
</dbReference>
<proteinExistence type="inferred from homology"/>
<protein>
    <submittedName>
        <fullName evidence="5">Aldehyde dehydrogenase</fullName>
    </submittedName>
</protein>
<keyword evidence="6" id="KW-1185">Reference proteome</keyword>
<dbReference type="KEGG" id="ncb:C0V82_17340"/>
<dbReference type="Gene3D" id="3.40.309.10">
    <property type="entry name" value="Aldehyde Dehydrogenase, Chain A, domain 2"/>
    <property type="match status" value="1"/>
</dbReference>
<organism evidence="5 6">
    <name type="scientific">Niveispirillum cyanobacteriorum</name>
    <dbReference type="NCBI Taxonomy" id="1612173"/>
    <lineage>
        <taxon>Bacteria</taxon>
        <taxon>Pseudomonadati</taxon>
        <taxon>Pseudomonadota</taxon>
        <taxon>Alphaproteobacteria</taxon>
        <taxon>Rhodospirillales</taxon>
        <taxon>Azospirillaceae</taxon>
        <taxon>Niveispirillum</taxon>
    </lineage>
</organism>
<dbReference type="SUPFAM" id="SSF53720">
    <property type="entry name" value="ALDH-like"/>
    <property type="match status" value="1"/>
</dbReference>